<name>A0A1J1H4D4_PLARL</name>
<keyword evidence="3 6" id="KW-1133">Transmembrane helix</keyword>
<feature type="transmembrane region" description="Helical" evidence="6">
    <location>
        <begin position="75"/>
        <end position="96"/>
    </location>
</feature>
<evidence type="ECO:0000313" key="8">
    <source>
        <dbReference type="EMBL" id="CRG99766.1"/>
    </source>
</evidence>
<dbReference type="OMA" id="CLHHRVL"/>
<dbReference type="KEGG" id="prel:PRELSG_0819200"/>
<dbReference type="RefSeq" id="XP_028532771.1">
    <property type="nucleotide sequence ID" value="XM_028676264.1"/>
</dbReference>
<evidence type="ECO:0000256" key="6">
    <source>
        <dbReference type="SAM" id="Phobius"/>
    </source>
</evidence>
<feature type="region of interest" description="Disordered" evidence="5">
    <location>
        <begin position="351"/>
        <end position="382"/>
    </location>
</feature>
<dbReference type="GO" id="GO:0032469">
    <property type="term" value="P:endoplasmic reticulum calcium ion homeostasis"/>
    <property type="evidence" value="ECO:0007669"/>
    <property type="project" value="InterPro"/>
</dbReference>
<dbReference type="OrthoDB" id="10039147at2759"/>
<dbReference type="InterPro" id="IPR012879">
    <property type="entry name" value="CCDC47"/>
</dbReference>
<evidence type="ECO:0008006" key="10">
    <source>
        <dbReference type="Google" id="ProtNLM"/>
    </source>
</evidence>
<keyword evidence="7" id="KW-0732">Signal</keyword>
<dbReference type="EMBL" id="LN835303">
    <property type="protein sequence ID" value="CRG99766.1"/>
    <property type="molecule type" value="Genomic_DNA"/>
</dbReference>
<sequence>MRKLTTLFLFFIIYLSFYLVYSSENFDDIIIIEEPDDINNTDIDPIKYVEDKNKDDSNNSIKDIMLSWAGENEKLFYYKIILFLCILIIGILNGIIGRKKNKIVAIYWLRSCKDIFIENFAKIGNDKSFLLEKSYDTYEFYCTGRKNCNLYLVNLNLSKRQCIWRYYVFHYFIKQNDTMNISINFEKLDKNILCVYKKNQKKQIEKAFPNLNKYTKFINKKELKQIYDIKGDSSEVTDIVLSGKILNFLNNYDKYINYICITDIPLFDCEEKTNDKKNENNKIEKHQYCYLNCIIPKNVEDLRKLINFSIYMIDACQCIELSERVREQVKKLRSIIEKEDIKRKQELKELQEKKKAKKIQEEKEKIDKMSAEQQRKYEEKKKKKNLKKIKKIKIIKM</sequence>
<feature type="compositionally biased region" description="Basic and acidic residues" evidence="5">
    <location>
        <begin position="351"/>
        <end position="380"/>
    </location>
</feature>
<dbReference type="Proteomes" id="UP000220158">
    <property type="component" value="Chromosome 8"/>
</dbReference>
<keyword evidence="4 6" id="KW-0472">Membrane</keyword>
<gene>
    <name evidence="8" type="ORF">PRELSG_0819200</name>
</gene>
<dbReference type="Pfam" id="PF07946">
    <property type="entry name" value="CCDC47"/>
    <property type="match status" value="1"/>
</dbReference>
<reference evidence="8 9" key="1">
    <citation type="submission" date="2015-04" db="EMBL/GenBank/DDBJ databases">
        <authorList>
            <consortium name="Pathogen Informatics"/>
        </authorList>
    </citation>
    <scope>NUCLEOTIDE SEQUENCE [LARGE SCALE GENOMIC DNA]</scope>
    <source>
        <strain evidence="8 9">SGS1</strain>
    </source>
</reference>
<dbReference type="GeneID" id="39735868"/>
<evidence type="ECO:0000256" key="2">
    <source>
        <dbReference type="ARBA" id="ARBA00022692"/>
    </source>
</evidence>
<evidence type="ECO:0000256" key="7">
    <source>
        <dbReference type="SAM" id="SignalP"/>
    </source>
</evidence>
<dbReference type="VEuPathDB" id="PlasmoDB:PRELSG_0819200"/>
<dbReference type="AlphaFoldDB" id="A0A1J1H4D4"/>
<keyword evidence="2 6" id="KW-0812">Transmembrane</keyword>
<evidence type="ECO:0000256" key="3">
    <source>
        <dbReference type="ARBA" id="ARBA00022989"/>
    </source>
</evidence>
<comment type="subcellular location">
    <subcellularLocation>
        <location evidence="1">Membrane</location>
        <topology evidence="1">Single-pass membrane protein</topology>
    </subcellularLocation>
</comment>
<evidence type="ECO:0000256" key="1">
    <source>
        <dbReference type="ARBA" id="ARBA00004167"/>
    </source>
</evidence>
<proteinExistence type="predicted"/>
<dbReference type="GO" id="GO:0005783">
    <property type="term" value="C:endoplasmic reticulum"/>
    <property type="evidence" value="ECO:0007669"/>
    <property type="project" value="InterPro"/>
</dbReference>
<dbReference type="PANTHER" id="PTHR12883:SF0">
    <property type="entry name" value="PAT COMPLEX SUBUNIT CCDC47"/>
    <property type="match status" value="1"/>
</dbReference>
<feature type="chain" id="PRO_5012362547" description="DUF1682 domain-containing protein" evidence="7">
    <location>
        <begin position="23"/>
        <end position="397"/>
    </location>
</feature>
<evidence type="ECO:0000313" key="9">
    <source>
        <dbReference type="Proteomes" id="UP000220158"/>
    </source>
</evidence>
<dbReference type="GO" id="GO:0005509">
    <property type="term" value="F:calcium ion binding"/>
    <property type="evidence" value="ECO:0007669"/>
    <property type="project" value="InterPro"/>
</dbReference>
<dbReference type="GO" id="GO:0016020">
    <property type="term" value="C:membrane"/>
    <property type="evidence" value="ECO:0007669"/>
    <property type="project" value="UniProtKB-SubCell"/>
</dbReference>
<protein>
    <recommendedName>
        <fullName evidence="10">DUF1682 domain-containing protein</fullName>
    </recommendedName>
</protein>
<feature type="signal peptide" evidence="7">
    <location>
        <begin position="1"/>
        <end position="22"/>
    </location>
</feature>
<keyword evidence="9" id="KW-1185">Reference proteome</keyword>
<dbReference type="PANTHER" id="PTHR12883">
    <property type="entry name" value="ADIPOCYTE-SPECIFIC PROTEIN 4-RELATED"/>
    <property type="match status" value="1"/>
</dbReference>
<organism evidence="8 9">
    <name type="scientific">Plasmodium relictum</name>
    <dbReference type="NCBI Taxonomy" id="85471"/>
    <lineage>
        <taxon>Eukaryota</taxon>
        <taxon>Sar</taxon>
        <taxon>Alveolata</taxon>
        <taxon>Apicomplexa</taxon>
        <taxon>Aconoidasida</taxon>
        <taxon>Haemosporida</taxon>
        <taxon>Plasmodiidae</taxon>
        <taxon>Plasmodium</taxon>
        <taxon>Plasmodium (Haemamoeba)</taxon>
    </lineage>
</organism>
<evidence type="ECO:0000256" key="4">
    <source>
        <dbReference type="ARBA" id="ARBA00023136"/>
    </source>
</evidence>
<evidence type="ECO:0000256" key="5">
    <source>
        <dbReference type="SAM" id="MobiDB-lite"/>
    </source>
</evidence>
<accession>A0A1J1H4D4</accession>